<proteinExistence type="predicted"/>
<evidence type="ECO:0000313" key="3">
    <source>
        <dbReference type="Proteomes" id="UP001341840"/>
    </source>
</evidence>
<protein>
    <submittedName>
        <fullName evidence="2">Uncharacterized protein</fullName>
    </submittedName>
</protein>
<gene>
    <name evidence="2" type="ORF">PIB30_106983</name>
</gene>
<dbReference type="Proteomes" id="UP001341840">
    <property type="component" value="Unassembled WGS sequence"/>
</dbReference>
<evidence type="ECO:0000256" key="1">
    <source>
        <dbReference type="SAM" id="MobiDB-lite"/>
    </source>
</evidence>
<dbReference type="EMBL" id="JASCZI010064815">
    <property type="protein sequence ID" value="MED6141789.1"/>
    <property type="molecule type" value="Genomic_DNA"/>
</dbReference>
<comment type="caution">
    <text evidence="2">The sequence shown here is derived from an EMBL/GenBank/DDBJ whole genome shotgun (WGS) entry which is preliminary data.</text>
</comment>
<organism evidence="2 3">
    <name type="scientific">Stylosanthes scabra</name>
    <dbReference type="NCBI Taxonomy" id="79078"/>
    <lineage>
        <taxon>Eukaryota</taxon>
        <taxon>Viridiplantae</taxon>
        <taxon>Streptophyta</taxon>
        <taxon>Embryophyta</taxon>
        <taxon>Tracheophyta</taxon>
        <taxon>Spermatophyta</taxon>
        <taxon>Magnoliopsida</taxon>
        <taxon>eudicotyledons</taxon>
        <taxon>Gunneridae</taxon>
        <taxon>Pentapetalae</taxon>
        <taxon>rosids</taxon>
        <taxon>fabids</taxon>
        <taxon>Fabales</taxon>
        <taxon>Fabaceae</taxon>
        <taxon>Papilionoideae</taxon>
        <taxon>50 kb inversion clade</taxon>
        <taxon>dalbergioids sensu lato</taxon>
        <taxon>Dalbergieae</taxon>
        <taxon>Pterocarpus clade</taxon>
        <taxon>Stylosanthes</taxon>
    </lineage>
</organism>
<accession>A0ABU6SZA3</accession>
<keyword evidence="3" id="KW-1185">Reference proteome</keyword>
<evidence type="ECO:0000313" key="2">
    <source>
        <dbReference type="EMBL" id="MED6141789.1"/>
    </source>
</evidence>
<feature type="compositionally biased region" description="Basic and acidic residues" evidence="1">
    <location>
        <begin position="54"/>
        <end position="65"/>
    </location>
</feature>
<name>A0ABU6SZA3_9FABA</name>
<reference evidence="2 3" key="1">
    <citation type="journal article" date="2023" name="Plants (Basel)">
        <title>Bridging the Gap: Combining Genomics and Transcriptomics Approaches to Understand Stylosanthes scabra, an Orphan Legume from the Brazilian Caatinga.</title>
        <authorList>
            <person name="Ferreira-Neto J.R.C."/>
            <person name="da Silva M.D."/>
            <person name="Binneck E."/>
            <person name="de Melo N.F."/>
            <person name="da Silva R.H."/>
            <person name="de Melo A.L.T.M."/>
            <person name="Pandolfi V."/>
            <person name="Bustamante F.O."/>
            <person name="Brasileiro-Vidal A.C."/>
            <person name="Benko-Iseppon A.M."/>
        </authorList>
    </citation>
    <scope>NUCLEOTIDE SEQUENCE [LARGE SCALE GENOMIC DNA]</scope>
    <source>
        <tissue evidence="2">Leaves</tissue>
    </source>
</reference>
<feature type="region of interest" description="Disordered" evidence="1">
    <location>
        <begin position="54"/>
        <end position="111"/>
    </location>
</feature>
<feature type="compositionally biased region" description="Polar residues" evidence="1">
    <location>
        <begin position="82"/>
        <end position="97"/>
    </location>
</feature>
<sequence length="133" mass="15447">MGRKTIYYEIEKHEKYEDSDERVDLDLAVVKMRRFRFESDHLYELPTKSFLALRHRDSSKGKDSSPQRSGSSRRESPMPQYSPLNSVIQLGSPSSPSKIVPPTQGQEGGRLLKSWELLPPFERWMCESDEIED</sequence>